<accession>A0A8R1IY15</accession>
<feature type="compositionally biased region" description="Basic and acidic residues" evidence="1">
    <location>
        <begin position="18"/>
        <end position="52"/>
    </location>
</feature>
<dbReference type="Proteomes" id="UP000005237">
    <property type="component" value="Unassembled WGS sequence"/>
</dbReference>
<feature type="region of interest" description="Disordered" evidence="1">
    <location>
        <begin position="233"/>
        <end position="259"/>
    </location>
</feature>
<proteinExistence type="predicted"/>
<evidence type="ECO:0000256" key="1">
    <source>
        <dbReference type="SAM" id="MobiDB-lite"/>
    </source>
</evidence>
<reference evidence="2" key="2">
    <citation type="submission" date="2022-06" db="UniProtKB">
        <authorList>
            <consortium name="EnsemblMetazoa"/>
        </authorList>
    </citation>
    <scope>IDENTIFICATION</scope>
    <source>
        <strain evidence="2">DF5081</strain>
    </source>
</reference>
<feature type="region of interest" description="Disordered" evidence="1">
    <location>
        <begin position="68"/>
        <end position="92"/>
    </location>
</feature>
<organism evidence="2 3">
    <name type="scientific">Caenorhabditis japonica</name>
    <dbReference type="NCBI Taxonomy" id="281687"/>
    <lineage>
        <taxon>Eukaryota</taxon>
        <taxon>Metazoa</taxon>
        <taxon>Ecdysozoa</taxon>
        <taxon>Nematoda</taxon>
        <taxon>Chromadorea</taxon>
        <taxon>Rhabditida</taxon>
        <taxon>Rhabditina</taxon>
        <taxon>Rhabditomorpha</taxon>
        <taxon>Rhabditoidea</taxon>
        <taxon>Rhabditidae</taxon>
        <taxon>Peloderinae</taxon>
        <taxon>Caenorhabditis</taxon>
    </lineage>
</organism>
<sequence>MRERLRRCSSRQDMSTDSARRSSGHEARQEKKTRSGVSKWDKNSPRRDEKVAKWPNGAWWERGVMKTLHSEQSGEKRSDCRSSRSQKSTAETVKEVVASMNKMMRVAALPEPKEFDGSGSFREFKRTFLMKFRDVVEDDEDLMAILEDKFLLGSAKSLFRSLESRRNRPIKVLFDEFEEKLKRRQGDRRLARNVISTQEAPFILPKTVNCGFLMMRQILMSAMESVTIPRKNASSAAKKGTNSKEALQGGGDGANPAFN</sequence>
<protein>
    <submittedName>
        <fullName evidence="2">Uncharacterized protein</fullName>
    </submittedName>
</protein>
<evidence type="ECO:0000313" key="2">
    <source>
        <dbReference type="EnsemblMetazoa" id="CJA42300.1"/>
    </source>
</evidence>
<feature type="region of interest" description="Disordered" evidence="1">
    <location>
        <begin position="1"/>
        <end position="54"/>
    </location>
</feature>
<name>A0A8R1IY15_CAEJA</name>
<evidence type="ECO:0000313" key="3">
    <source>
        <dbReference type="Proteomes" id="UP000005237"/>
    </source>
</evidence>
<dbReference type="AlphaFoldDB" id="A0A8R1IY15"/>
<dbReference type="EnsemblMetazoa" id="CJA42300.1">
    <property type="protein sequence ID" value="CJA42300.1"/>
    <property type="gene ID" value="WBGene00218148"/>
</dbReference>
<reference evidence="3" key="1">
    <citation type="submission" date="2010-08" db="EMBL/GenBank/DDBJ databases">
        <authorList>
            <consortium name="Caenorhabditis japonica Sequencing Consortium"/>
            <person name="Wilson R.K."/>
        </authorList>
    </citation>
    <scope>NUCLEOTIDE SEQUENCE [LARGE SCALE GENOMIC DNA]</scope>
    <source>
        <strain evidence="3">DF5081</strain>
    </source>
</reference>
<feature type="compositionally biased region" description="Basic and acidic residues" evidence="1">
    <location>
        <begin position="68"/>
        <end position="82"/>
    </location>
</feature>
<keyword evidence="3" id="KW-1185">Reference proteome</keyword>